<dbReference type="Proteomes" id="UP000187485">
    <property type="component" value="Unassembled WGS sequence"/>
</dbReference>
<accession>A0A1L8CUZ9</accession>
<dbReference type="SUPFAM" id="SSF52402">
    <property type="entry name" value="Adenine nucleotide alpha hydrolases-like"/>
    <property type="match status" value="1"/>
</dbReference>
<keyword evidence="3" id="KW-0285">Flavoprotein</keyword>
<dbReference type="InterPro" id="IPR033947">
    <property type="entry name" value="ETF_alpha_N"/>
</dbReference>
<dbReference type="PROSITE" id="PS00696">
    <property type="entry name" value="ETF_ALPHA"/>
    <property type="match status" value="1"/>
</dbReference>
<comment type="caution">
    <text evidence="8">The sequence shown here is derived from an EMBL/GenBank/DDBJ whole genome shotgun (WGS) entry which is preliminary data.</text>
</comment>
<keyword evidence="2" id="KW-0813">Transport</keyword>
<feature type="domain" description="Electron transfer flavoprotein alpha/beta-subunit N-terminal" evidence="7">
    <location>
        <begin position="6"/>
        <end position="194"/>
    </location>
</feature>
<dbReference type="OrthoDB" id="9770286at2"/>
<comment type="cofactor">
    <cofactor evidence="6">
        <name>FAD</name>
        <dbReference type="ChEBI" id="CHEBI:57692"/>
    </cofactor>
    <text evidence="6">Binds 1 FAD per dimer.</text>
</comment>
<evidence type="ECO:0000256" key="3">
    <source>
        <dbReference type="ARBA" id="ARBA00022630"/>
    </source>
</evidence>
<evidence type="ECO:0000256" key="5">
    <source>
        <dbReference type="ARBA" id="ARBA00022982"/>
    </source>
</evidence>
<dbReference type="Gene3D" id="3.40.50.620">
    <property type="entry name" value="HUPs"/>
    <property type="match status" value="1"/>
</dbReference>
<dbReference type="SMART" id="SM00893">
    <property type="entry name" value="ETF"/>
    <property type="match status" value="1"/>
</dbReference>
<feature type="binding site" evidence="6">
    <location>
        <begin position="274"/>
        <end position="281"/>
    </location>
    <ligand>
        <name>FAD</name>
        <dbReference type="ChEBI" id="CHEBI:57692"/>
    </ligand>
</feature>
<dbReference type="PANTHER" id="PTHR43153">
    <property type="entry name" value="ELECTRON TRANSFER FLAVOPROTEIN ALPHA"/>
    <property type="match status" value="1"/>
</dbReference>
<feature type="binding site" evidence="6">
    <location>
        <begin position="257"/>
        <end position="261"/>
    </location>
    <ligand>
        <name>FAD</name>
        <dbReference type="ChEBI" id="CHEBI:57692"/>
    </ligand>
</feature>
<evidence type="ECO:0000256" key="2">
    <source>
        <dbReference type="ARBA" id="ARBA00022448"/>
    </source>
</evidence>
<dbReference type="InterPro" id="IPR029035">
    <property type="entry name" value="DHS-like_NAD/FAD-binding_dom"/>
</dbReference>
<dbReference type="PANTHER" id="PTHR43153:SF1">
    <property type="entry name" value="ELECTRON TRANSFER FLAVOPROTEIN SUBUNIT ALPHA, MITOCHONDRIAL"/>
    <property type="match status" value="1"/>
</dbReference>
<dbReference type="FunFam" id="3.40.50.1220:FF:000001">
    <property type="entry name" value="Electron transfer flavoprotein, alpha subunit"/>
    <property type="match status" value="1"/>
</dbReference>
<evidence type="ECO:0000256" key="1">
    <source>
        <dbReference type="ARBA" id="ARBA00005817"/>
    </source>
</evidence>
<sequence>MHAQGVWVFVEHLGGEIAPVTFELLGKGRELADDLGTELAAVLLGDGVRDFAEQLFRYGADKAYLIDDPVLKDYRTYPYAKGIVKLAQKYTPEIILIGATTLGRDLSGVVATWLNTGLTADCTELSIDKTTRLLHQTRPAFGGNIMATILCKNARPQMATVRPRVFPLPEPKPKVGVVVEEPLGILEEEVPTQVIKYEEEKGPGVYLDKAEIIVAGGRGLGSKKNFRLVEELADALGGVVGASRPAVEAGWIPFAHQIGQTGQTVRPKLYIACGISGAVQHLVGMQMSDVIVAINNDPNAPIFNIATYGIVGDVTEVLPAITKEVREALAGQKGVR</sequence>
<dbReference type="Gene3D" id="3.40.50.1220">
    <property type="entry name" value="TPP-binding domain"/>
    <property type="match status" value="1"/>
</dbReference>
<dbReference type="Pfam" id="PF00766">
    <property type="entry name" value="ETF_alpha"/>
    <property type="match status" value="1"/>
</dbReference>
<dbReference type="STRING" id="870242.cpu_12580"/>
<dbReference type="PIRSF" id="PIRSF000089">
    <property type="entry name" value="Electra_flavoP_a"/>
    <property type="match status" value="1"/>
</dbReference>
<dbReference type="GO" id="GO:0009055">
    <property type="term" value="F:electron transfer activity"/>
    <property type="evidence" value="ECO:0007669"/>
    <property type="project" value="InterPro"/>
</dbReference>
<feature type="binding site" evidence="6">
    <location>
        <position position="295"/>
    </location>
    <ligand>
        <name>FAD</name>
        <dbReference type="ChEBI" id="CHEBI:57692"/>
    </ligand>
</feature>
<dbReference type="CDD" id="cd01715">
    <property type="entry name" value="ETF_alpha"/>
    <property type="match status" value="1"/>
</dbReference>
<evidence type="ECO:0000256" key="6">
    <source>
        <dbReference type="PIRSR" id="PIRSR000089-1"/>
    </source>
</evidence>
<comment type="similarity">
    <text evidence="1">Belongs to the ETF alpha-subunit/FixB family.</text>
</comment>
<evidence type="ECO:0000313" key="9">
    <source>
        <dbReference type="Proteomes" id="UP000187485"/>
    </source>
</evidence>
<dbReference type="InterPro" id="IPR001308">
    <property type="entry name" value="ETF_a/FixB"/>
</dbReference>
<keyword evidence="4 6" id="KW-0274">FAD</keyword>
<dbReference type="InterPro" id="IPR014731">
    <property type="entry name" value="ETF_asu_C"/>
</dbReference>
<reference evidence="9" key="1">
    <citation type="submission" date="2016-12" db="EMBL/GenBank/DDBJ databases">
        <title>Draft Genome Sequences od Carboxydothermus pertinax and islandicus, Hydrogenogenic Carboxydotrophic Bacteria.</title>
        <authorList>
            <person name="Fukuyama Y."/>
            <person name="Ohmae K."/>
            <person name="Yoneda Y."/>
            <person name="Yoshida T."/>
            <person name="Sako Y."/>
        </authorList>
    </citation>
    <scope>NUCLEOTIDE SEQUENCE [LARGE SCALE GENOMIC DNA]</scope>
    <source>
        <strain evidence="9">Ug1</strain>
    </source>
</reference>
<dbReference type="AlphaFoldDB" id="A0A1L8CUZ9"/>
<dbReference type="GO" id="GO:0050660">
    <property type="term" value="F:flavin adenine dinucleotide binding"/>
    <property type="evidence" value="ECO:0007669"/>
    <property type="project" value="InterPro"/>
</dbReference>
<name>A0A1L8CUZ9_9THEO</name>
<evidence type="ECO:0000256" key="4">
    <source>
        <dbReference type="ARBA" id="ARBA00022827"/>
    </source>
</evidence>
<dbReference type="Pfam" id="PF01012">
    <property type="entry name" value="ETF"/>
    <property type="match status" value="1"/>
</dbReference>
<gene>
    <name evidence="8" type="ORF">cpu_12580</name>
</gene>
<dbReference type="GO" id="GO:0033539">
    <property type="term" value="P:fatty acid beta-oxidation using acyl-CoA dehydrogenase"/>
    <property type="evidence" value="ECO:0007669"/>
    <property type="project" value="TreeGrafter"/>
</dbReference>
<proteinExistence type="inferred from homology"/>
<dbReference type="SUPFAM" id="SSF52467">
    <property type="entry name" value="DHS-like NAD/FAD-binding domain"/>
    <property type="match status" value="1"/>
</dbReference>
<keyword evidence="9" id="KW-1185">Reference proteome</keyword>
<feature type="binding site" evidence="6">
    <location>
        <begin position="243"/>
        <end position="244"/>
    </location>
    <ligand>
        <name>FAD</name>
        <dbReference type="ChEBI" id="CHEBI:57692"/>
    </ligand>
</feature>
<dbReference type="InterPro" id="IPR014729">
    <property type="entry name" value="Rossmann-like_a/b/a_fold"/>
</dbReference>
<organism evidence="8 9">
    <name type="scientific">Carboxydothermus pertinax</name>
    <dbReference type="NCBI Taxonomy" id="870242"/>
    <lineage>
        <taxon>Bacteria</taxon>
        <taxon>Bacillati</taxon>
        <taxon>Bacillota</taxon>
        <taxon>Clostridia</taxon>
        <taxon>Thermoanaerobacterales</taxon>
        <taxon>Thermoanaerobacteraceae</taxon>
        <taxon>Carboxydothermus</taxon>
    </lineage>
</organism>
<dbReference type="InterPro" id="IPR018206">
    <property type="entry name" value="ETF_asu_C_CS"/>
</dbReference>
<dbReference type="EMBL" id="BDJK01000019">
    <property type="protein sequence ID" value="GAV22748.1"/>
    <property type="molecule type" value="Genomic_DNA"/>
</dbReference>
<keyword evidence="5" id="KW-0249">Electron transport</keyword>
<evidence type="ECO:0000259" key="7">
    <source>
        <dbReference type="SMART" id="SM00893"/>
    </source>
</evidence>
<protein>
    <submittedName>
        <fullName evidence="8">Electron transfer flavoprotein subunit alpha</fullName>
    </submittedName>
</protein>
<feature type="binding site" evidence="6">
    <location>
        <position position="218"/>
    </location>
    <ligand>
        <name>FAD</name>
        <dbReference type="ChEBI" id="CHEBI:57692"/>
    </ligand>
</feature>
<dbReference type="RefSeq" id="WP_075859216.1">
    <property type="nucleotide sequence ID" value="NZ_BDJK01000019.1"/>
</dbReference>
<evidence type="ECO:0000313" key="8">
    <source>
        <dbReference type="EMBL" id="GAV22748.1"/>
    </source>
</evidence>
<dbReference type="InterPro" id="IPR014730">
    <property type="entry name" value="ETF_a/b_N"/>
</dbReference>